<dbReference type="PANTHER" id="PTHR40068">
    <property type="entry name" value="TRANSCRIPTION REPRESSOR NIAR-RELATED"/>
    <property type="match status" value="1"/>
</dbReference>
<comment type="caution">
    <text evidence="4">The sequence shown here is derived from an EMBL/GenBank/DDBJ whole genome shotgun (WGS) entry which is preliminary data.</text>
</comment>
<dbReference type="RefSeq" id="WP_104847477.1">
    <property type="nucleotide sequence ID" value="NZ_PKOZ01000001.1"/>
</dbReference>
<evidence type="ECO:0000313" key="4">
    <source>
        <dbReference type="EMBL" id="PQD96377.1"/>
    </source>
</evidence>
<reference evidence="4 5" key="1">
    <citation type="submission" date="2017-12" db="EMBL/GenBank/DDBJ databases">
        <title>Taxonomic description and draft genome of Pradoshia cofamensis Gen. nov., sp. nov., a thermotolerant bacillale isolated from anterior gut of earthworm Eisenia fetida.</title>
        <authorList>
            <person name="Saha T."/>
            <person name="Chakraborty R."/>
        </authorList>
    </citation>
    <scope>NUCLEOTIDE SEQUENCE [LARGE SCALE GENOMIC DNA]</scope>
    <source>
        <strain evidence="4 5">EAG3</strain>
    </source>
</reference>
<feature type="binding site" evidence="1">
    <location>
        <position position="91"/>
    </location>
    <ligand>
        <name>Ni(2+)</name>
        <dbReference type="ChEBI" id="CHEBI:49786"/>
    </ligand>
</feature>
<dbReference type="InterPro" id="IPR013196">
    <property type="entry name" value="HTH_11"/>
</dbReference>
<dbReference type="PIRSF" id="PIRSF037847">
    <property type="entry name" value="NiaR"/>
    <property type="match status" value="1"/>
</dbReference>
<dbReference type="AlphaFoldDB" id="A0A2S7N2Y0"/>
<evidence type="ECO:0000256" key="1">
    <source>
        <dbReference type="PIRSR" id="PIRSR037847-1"/>
    </source>
</evidence>
<feature type="binding site" evidence="1">
    <location>
        <position position="150"/>
    </location>
    <ligand>
        <name>Ni(2+)</name>
        <dbReference type="ChEBI" id="CHEBI:49786"/>
    </ligand>
</feature>
<dbReference type="Gene3D" id="1.10.10.10">
    <property type="entry name" value="Winged helix-like DNA-binding domain superfamily/Winged helix DNA-binding domain"/>
    <property type="match status" value="1"/>
</dbReference>
<dbReference type="Proteomes" id="UP000239663">
    <property type="component" value="Unassembled WGS sequence"/>
</dbReference>
<dbReference type="InterPro" id="IPR036390">
    <property type="entry name" value="WH_DNA-bd_sf"/>
</dbReference>
<feature type="domain" description="3H" evidence="2">
    <location>
        <begin position="79"/>
        <end position="175"/>
    </location>
</feature>
<dbReference type="GO" id="GO:0046872">
    <property type="term" value="F:metal ion binding"/>
    <property type="evidence" value="ECO:0007669"/>
    <property type="project" value="UniProtKB-KW"/>
</dbReference>
<evidence type="ECO:0000313" key="5">
    <source>
        <dbReference type="Proteomes" id="UP000239663"/>
    </source>
</evidence>
<dbReference type="PANTHER" id="PTHR40068:SF1">
    <property type="entry name" value="TRANSCRIPTION REPRESSOR NIAR-RELATED"/>
    <property type="match status" value="1"/>
</dbReference>
<dbReference type="InterPro" id="IPR026043">
    <property type="entry name" value="NadR"/>
</dbReference>
<evidence type="ECO:0000259" key="2">
    <source>
        <dbReference type="Pfam" id="PF02829"/>
    </source>
</evidence>
<keyword evidence="1" id="KW-0479">Metal-binding</keyword>
<dbReference type="Gene3D" id="3.30.1340.20">
    <property type="entry name" value="3H domain"/>
    <property type="match status" value="1"/>
</dbReference>
<dbReference type="Pfam" id="PF08279">
    <property type="entry name" value="HTH_11"/>
    <property type="match status" value="1"/>
</dbReference>
<dbReference type="EMBL" id="PKOZ01000001">
    <property type="protein sequence ID" value="PQD96377.1"/>
    <property type="molecule type" value="Genomic_DNA"/>
</dbReference>
<protein>
    <submittedName>
        <fullName evidence="4">Transcription repressor NadR</fullName>
    </submittedName>
</protein>
<gene>
    <name evidence="4" type="ORF">CYL18_00305</name>
</gene>
<evidence type="ECO:0000259" key="3">
    <source>
        <dbReference type="Pfam" id="PF08279"/>
    </source>
</evidence>
<organism evidence="4 5">
    <name type="scientific">Pradoshia eiseniae</name>
    <dbReference type="NCBI Taxonomy" id="2064768"/>
    <lineage>
        <taxon>Bacteria</taxon>
        <taxon>Bacillati</taxon>
        <taxon>Bacillota</taxon>
        <taxon>Bacilli</taxon>
        <taxon>Bacillales</taxon>
        <taxon>Bacillaceae</taxon>
        <taxon>Pradoshia</taxon>
    </lineage>
</organism>
<dbReference type="SUPFAM" id="SSF75500">
    <property type="entry name" value="Putative transcriptional regulator TM1602, C-terminal domain"/>
    <property type="match status" value="1"/>
</dbReference>
<keyword evidence="5" id="KW-1185">Reference proteome</keyword>
<dbReference type="InterPro" id="IPR004173">
    <property type="entry name" value="3H_domain"/>
</dbReference>
<name>A0A2S7N2Y0_9BACI</name>
<feature type="domain" description="Helix-turn-helix type 11" evidence="3">
    <location>
        <begin position="10"/>
        <end position="62"/>
    </location>
</feature>
<accession>A0A2S7N2Y0</accession>
<dbReference type="Pfam" id="PF02829">
    <property type="entry name" value="3H"/>
    <property type="match status" value="1"/>
</dbReference>
<dbReference type="OrthoDB" id="9792661at2"/>
<dbReference type="InterPro" id="IPR036388">
    <property type="entry name" value="WH-like_DNA-bd_sf"/>
</dbReference>
<sequence>MEKKYSAEERRDYLVSILKEETKPIKGGELAKLCSVSRQIIVGDITLLKARNHPIIATPNGYLYLQNEESKMKSKSIIIASEHLPEDTEKELQLIVDCGVTVKDVRVEHPLYGDLTASIMVSNRSDVRQFIMKLKTTNAALLSQLTNGIHLHTLEAQTDEQLQHAIDSLRDAGFLIE</sequence>
<proteinExistence type="predicted"/>
<feature type="binding site" evidence="1">
    <location>
        <position position="83"/>
    </location>
    <ligand>
        <name>Ni(2+)</name>
        <dbReference type="ChEBI" id="CHEBI:49786"/>
    </ligand>
</feature>
<keyword evidence="1" id="KW-0533">Nickel</keyword>
<dbReference type="InterPro" id="IPR035922">
    <property type="entry name" value="3H_dom_sf"/>
</dbReference>
<dbReference type="SUPFAM" id="SSF46785">
    <property type="entry name" value="Winged helix' DNA-binding domain"/>
    <property type="match status" value="1"/>
</dbReference>
<feature type="binding site" evidence="1">
    <location>
        <position position="152"/>
    </location>
    <ligand>
        <name>Ni(2+)</name>
        <dbReference type="ChEBI" id="CHEBI:49786"/>
    </ligand>
</feature>